<dbReference type="CDD" id="cd15730">
    <property type="entry name" value="FYVE_EEA1"/>
    <property type="match status" value="1"/>
</dbReference>
<evidence type="ECO:0000256" key="4">
    <source>
        <dbReference type="ARBA" id="ARBA00022833"/>
    </source>
</evidence>
<dbReference type="Gene3D" id="1.20.5.390">
    <property type="entry name" value="L1 transposable element, trimerization domain"/>
    <property type="match status" value="1"/>
</dbReference>
<evidence type="ECO:0000259" key="8">
    <source>
        <dbReference type="PROSITE" id="PS50178"/>
    </source>
</evidence>
<dbReference type="InterPro" id="IPR000306">
    <property type="entry name" value="Znf_FYVE"/>
</dbReference>
<dbReference type="Gene3D" id="1.10.287.1490">
    <property type="match status" value="1"/>
</dbReference>
<dbReference type="InterPro" id="IPR007726">
    <property type="entry name" value="SS18_N"/>
</dbReference>
<dbReference type="Proteomes" id="UP000274504">
    <property type="component" value="Unassembled WGS sequence"/>
</dbReference>
<dbReference type="PANTHER" id="PTHR45956:SF6">
    <property type="entry name" value="RUN DOMAIN-CONTAINING PROTEIN"/>
    <property type="match status" value="1"/>
</dbReference>
<dbReference type="InterPro" id="IPR011011">
    <property type="entry name" value="Znf_FYVE_PHD"/>
</dbReference>
<accession>A0A158QEW1</accession>
<keyword evidence="2" id="KW-0479">Metal-binding</keyword>
<dbReference type="Gene3D" id="3.30.40.10">
    <property type="entry name" value="Zinc/RING finger domain, C3HC4 (zinc finger)"/>
    <property type="match status" value="1"/>
</dbReference>
<comment type="similarity">
    <text evidence="1">Belongs to the SS18 family.</text>
</comment>
<dbReference type="WBParaSite" id="HDID_0000797701-mRNA-1">
    <property type="protein sequence ID" value="HDID_0000797701-mRNA-1"/>
    <property type="gene ID" value="HDID_0000797701"/>
</dbReference>
<feature type="coiled-coil region" evidence="7">
    <location>
        <begin position="466"/>
        <end position="549"/>
    </location>
</feature>
<dbReference type="SUPFAM" id="SSF57903">
    <property type="entry name" value="FYVE/PHD zinc finger"/>
    <property type="match status" value="1"/>
</dbReference>
<dbReference type="InterPro" id="IPR017455">
    <property type="entry name" value="Znf_FYVE-rel"/>
</dbReference>
<name>A0A158QEW1_HYMDI</name>
<protein>
    <submittedName>
        <fullName evidence="11">FYVE-type domain-containing protein</fullName>
    </submittedName>
</protein>
<evidence type="ECO:0000256" key="2">
    <source>
        <dbReference type="ARBA" id="ARBA00022723"/>
    </source>
</evidence>
<keyword evidence="5 7" id="KW-0175">Coiled coil</keyword>
<evidence type="ECO:0000256" key="5">
    <source>
        <dbReference type="ARBA" id="ARBA00023054"/>
    </source>
</evidence>
<dbReference type="EMBL" id="UYSG01011006">
    <property type="protein sequence ID" value="VDL60293.1"/>
    <property type="molecule type" value="Genomic_DNA"/>
</dbReference>
<feature type="domain" description="FYVE-type" evidence="8">
    <location>
        <begin position="603"/>
        <end position="661"/>
    </location>
</feature>
<evidence type="ECO:0000313" key="9">
    <source>
        <dbReference type="EMBL" id="VDL60293.1"/>
    </source>
</evidence>
<feature type="coiled-coil region" evidence="7">
    <location>
        <begin position="161"/>
        <end position="188"/>
    </location>
</feature>
<dbReference type="GO" id="GO:0008270">
    <property type="term" value="F:zinc ion binding"/>
    <property type="evidence" value="ECO:0007669"/>
    <property type="project" value="UniProtKB-KW"/>
</dbReference>
<dbReference type="PROSITE" id="PS50178">
    <property type="entry name" value="ZF_FYVE"/>
    <property type="match status" value="1"/>
</dbReference>
<dbReference type="InterPro" id="IPR047335">
    <property type="entry name" value="RUFY1-3"/>
</dbReference>
<dbReference type="SMART" id="SM00064">
    <property type="entry name" value="FYVE"/>
    <property type="match status" value="1"/>
</dbReference>
<feature type="coiled-coil region" evidence="7">
    <location>
        <begin position="217"/>
        <end position="411"/>
    </location>
</feature>
<dbReference type="OrthoDB" id="79871at2759"/>
<dbReference type="STRING" id="6216.A0A158QEW1"/>
<dbReference type="PROSITE" id="PS00028">
    <property type="entry name" value="ZINC_FINGER_C2H2_1"/>
    <property type="match status" value="1"/>
</dbReference>
<dbReference type="SUPFAM" id="SSF69979">
    <property type="entry name" value="Eea1 homodimerisation domain"/>
    <property type="match status" value="1"/>
</dbReference>
<evidence type="ECO:0000313" key="11">
    <source>
        <dbReference type="WBParaSite" id="HDID_0000797701-mRNA-1"/>
    </source>
</evidence>
<evidence type="ECO:0000256" key="1">
    <source>
        <dbReference type="ARBA" id="ARBA00007945"/>
    </source>
</evidence>
<dbReference type="Pfam" id="PF01363">
    <property type="entry name" value="FYVE"/>
    <property type="match status" value="1"/>
</dbReference>
<keyword evidence="4" id="KW-0862">Zinc</keyword>
<gene>
    <name evidence="9" type="ORF">HDID_LOCUS7975</name>
</gene>
<evidence type="ECO:0000256" key="6">
    <source>
        <dbReference type="PROSITE-ProRule" id="PRU00091"/>
    </source>
</evidence>
<proteinExistence type="inferred from homology"/>
<reference evidence="9 10" key="2">
    <citation type="submission" date="2018-11" db="EMBL/GenBank/DDBJ databases">
        <authorList>
            <consortium name="Pathogen Informatics"/>
        </authorList>
    </citation>
    <scope>NUCLEOTIDE SEQUENCE [LARGE SCALE GENOMIC DNA]</scope>
</reference>
<dbReference type="SUPFAM" id="SSF57997">
    <property type="entry name" value="Tropomyosin"/>
    <property type="match status" value="1"/>
</dbReference>
<dbReference type="InterPro" id="IPR013087">
    <property type="entry name" value="Znf_C2H2_type"/>
</dbReference>
<dbReference type="AlphaFoldDB" id="A0A158QEW1"/>
<evidence type="ECO:0000256" key="7">
    <source>
        <dbReference type="SAM" id="Coils"/>
    </source>
</evidence>
<keyword evidence="3 6" id="KW-0863">Zinc-finger</keyword>
<evidence type="ECO:0000256" key="3">
    <source>
        <dbReference type="ARBA" id="ARBA00022771"/>
    </source>
</evidence>
<dbReference type="PANTHER" id="PTHR45956">
    <property type="entry name" value="RUN AND FYVE DOMAIN-CONTAINING PROTEIN 2-LIKE PROTEIN"/>
    <property type="match status" value="1"/>
</dbReference>
<reference evidence="11" key="1">
    <citation type="submission" date="2016-04" db="UniProtKB">
        <authorList>
            <consortium name="WormBaseParasite"/>
        </authorList>
    </citation>
    <scope>IDENTIFICATION</scope>
</reference>
<dbReference type="InterPro" id="IPR013083">
    <property type="entry name" value="Znf_RING/FYVE/PHD"/>
</dbReference>
<dbReference type="Pfam" id="PF05030">
    <property type="entry name" value="SSXT"/>
    <property type="match status" value="1"/>
</dbReference>
<evidence type="ECO:0000313" key="10">
    <source>
        <dbReference type="Proteomes" id="UP000274504"/>
    </source>
</evidence>
<sequence>MSWIIATREPPTQFTVDRIMDENDFLLDIINKKLTSGDFEEAVSYQKILQRNLTFLIELRARMSKMNEGYLCPECFLNLDSETALLAHFEKKHLENLEKTTVNHVTEYYKDLIIGSTNSNNSPKSLRLKNVLDLLLDGNLTHENIPEIGLTPKLQAFLKNQSEKELLISQLSAELESAKQNKIEGEAESLIAELKVEIESYKHVIKVNSSETESVDNSDVLVEINFLRTQLNDLKAENNDLKEKSKNQESLEQLVMELEKEIGSLKDQLEEKKALVNQNEKLKSWDESSQNEIQSLKLNIENSNTIIEQFKIENADLKKKIDTLKLFDESSLKEIELSKSSLEDSNEIAGELKVEIANLAKEIDVLKSVEESTQKELESLRSSLEKSNATISELNTENVDLTRKIQDMKHTEKAFKSELESLKLSFENSNTTVDKLKMENSDLINQTLNNEVKKCLSNFEVKSKECYQLTEQIESLNATITQLIEKVQDTETRLTSSLESEKALKTKLIEIEGILITQRSTLETHEDTVAELEAKLASALAENQTLVDQIIEGQNKSEQLESVLQTTHQEMDGFQRIVLDLGRQNQALQIQLERWTNRQWVSDDSAVTCTSCNKEFTISIRKHHCRHCGKVFCNACSSKKTATTASKDPQRVCDACFTELTGSR</sequence>
<organism evidence="11">
    <name type="scientific">Hymenolepis diminuta</name>
    <name type="common">Rat tapeworm</name>
    <dbReference type="NCBI Taxonomy" id="6216"/>
    <lineage>
        <taxon>Eukaryota</taxon>
        <taxon>Metazoa</taxon>
        <taxon>Spiralia</taxon>
        <taxon>Lophotrochozoa</taxon>
        <taxon>Platyhelminthes</taxon>
        <taxon>Cestoda</taxon>
        <taxon>Eucestoda</taxon>
        <taxon>Cyclophyllidea</taxon>
        <taxon>Hymenolepididae</taxon>
        <taxon>Hymenolepis</taxon>
    </lineage>
</organism>